<protein>
    <submittedName>
        <fullName evidence="2">DUF2235 domain-containing protein</fullName>
    </submittedName>
</protein>
<reference evidence="2" key="1">
    <citation type="journal article" date="2023" name="Int. J. Syst. Evol. Microbiol.">
        <title>&lt;i&gt;Shewanella septentrionalis&lt;/i&gt; sp. nov. and &lt;i&gt;Shewanella holmiensis&lt;/i&gt; sp. nov., isolated from Baltic Sea water and sediments.</title>
        <authorList>
            <person name="Martin-Rodriguez A.J."/>
            <person name="Thorell K."/>
            <person name="Joffre E."/>
            <person name="Jensie-Markopoulos S."/>
            <person name="Moore E.R.B."/>
            <person name="Sjoling A."/>
        </authorList>
    </citation>
    <scope>NUCLEOTIDE SEQUENCE</scope>
    <source>
        <strain evidence="2">SP1S2-7</strain>
    </source>
</reference>
<accession>A0A9X2WJG2</accession>
<sequence length="338" mass="38208">MNKRIVVCADGTWNRPEQDVAKDYATNVLKFARAIKPFAADGKPQQVFYDWGIGSYHDALIGGATGRGLHKNIVDGYRYIVQNYSPGDEIWLFGFSRGAYTVRCLSGLINNCGIVKRPEAKYIQKAFDHYKTQAAKYAPDGSQSIAFREQYSHPSRDVAFIGVWDTVGAMGIPFSFLGLFEDKDEFYDTKIGGNVKVARHALAIDEHREDFAPTIWSPKDSVSIEQMWFAGAHCNVGGSYPPDADGTALSDIPLQWMMQQAELSGLSIENHLLDGIVLNPLAKITHSRRRFYRLKQKLLRPIEVADTIKVHDSVKQRWQQDEQYRPDNLMPFAQLQGW</sequence>
<comment type="caution">
    <text evidence="2">The sequence shown here is derived from an EMBL/GenBank/DDBJ whole genome shotgun (WGS) entry which is preliminary data.</text>
</comment>
<evidence type="ECO:0000313" key="2">
    <source>
        <dbReference type="EMBL" id="MCT7940537.1"/>
    </source>
</evidence>
<name>A0A9X2WJG2_9GAMM</name>
<dbReference type="Proteomes" id="UP001155546">
    <property type="component" value="Unassembled WGS sequence"/>
</dbReference>
<evidence type="ECO:0000313" key="3">
    <source>
        <dbReference type="Proteomes" id="UP001155546"/>
    </source>
</evidence>
<dbReference type="Pfam" id="PF09994">
    <property type="entry name" value="T6SS_Tle1-like_cat"/>
    <property type="match status" value="1"/>
</dbReference>
<dbReference type="PANTHER" id="PTHR33840:SF1">
    <property type="entry name" value="TLE1 PHOSPHOLIPASE DOMAIN-CONTAINING PROTEIN"/>
    <property type="match status" value="1"/>
</dbReference>
<proteinExistence type="predicted"/>
<dbReference type="RefSeq" id="WP_261296986.1">
    <property type="nucleotide sequence ID" value="NZ_JAMTCD010000002.1"/>
</dbReference>
<gene>
    <name evidence="2" type="ORF">NE535_01790</name>
</gene>
<dbReference type="PANTHER" id="PTHR33840">
    <property type="match status" value="1"/>
</dbReference>
<dbReference type="InterPro" id="IPR018712">
    <property type="entry name" value="Tle1-like_cat"/>
</dbReference>
<keyword evidence="3" id="KW-1185">Reference proteome</keyword>
<evidence type="ECO:0000259" key="1">
    <source>
        <dbReference type="Pfam" id="PF09994"/>
    </source>
</evidence>
<organism evidence="2 3">
    <name type="scientific">Shewanella holmiensis</name>
    <dbReference type="NCBI Taxonomy" id="2952222"/>
    <lineage>
        <taxon>Bacteria</taxon>
        <taxon>Pseudomonadati</taxon>
        <taxon>Pseudomonadota</taxon>
        <taxon>Gammaproteobacteria</taxon>
        <taxon>Alteromonadales</taxon>
        <taxon>Shewanellaceae</taxon>
        <taxon>Shewanella</taxon>
    </lineage>
</organism>
<feature type="domain" description="T6SS Phospholipase effector Tle1-like catalytic" evidence="1">
    <location>
        <begin position="3"/>
        <end position="260"/>
    </location>
</feature>
<dbReference type="AlphaFoldDB" id="A0A9X2WJG2"/>
<dbReference type="EMBL" id="JAMTCD010000002">
    <property type="protein sequence ID" value="MCT7940537.1"/>
    <property type="molecule type" value="Genomic_DNA"/>
</dbReference>